<dbReference type="RefSeq" id="WP_330484447.1">
    <property type="nucleotide sequence ID" value="NZ_JAZBJZ010000061.1"/>
</dbReference>
<keyword evidence="3" id="KW-1185">Reference proteome</keyword>
<proteinExistence type="predicted"/>
<name>A0AAW9PUT0_9CYAN</name>
<comment type="caution">
    <text evidence="2">The sequence shown here is derived from an EMBL/GenBank/DDBJ whole genome shotgun (WGS) entry which is preliminary data.</text>
</comment>
<accession>A0AAW9PUT0</accession>
<dbReference type="EMBL" id="JAZBJZ010000061">
    <property type="protein sequence ID" value="MEE3718017.1"/>
    <property type="molecule type" value="Genomic_DNA"/>
</dbReference>
<gene>
    <name evidence="2" type="ORF">V2H45_14850</name>
</gene>
<reference evidence="2" key="1">
    <citation type="submission" date="2024-01" db="EMBL/GenBank/DDBJ databases">
        <title>Bank of Algae and Cyanobacteria of the Azores (BACA) strain genomes.</title>
        <authorList>
            <person name="Luz R."/>
            <person name="Cordeiro R."/>
            <person name="Fonseca A."/>
            <person name="Goncalves V."/>
        </authorList>
    </citation>
    <scope>NUCLEOTIDE SEQUENCE</scope>
    <source>
        <strain evidence="2">BACA0141</strain>
    </source>
</reference>
<evidence type="ECO:0000313" key="3">
    <source>
        <dbReference type="Proteomes" id="UP001333818"/>
    </source>
</evidence>
<organism evidence="2 3">
    <name type="scientific">Tumidithrix elongata BACA0141</name>
    <dbReference type="NCBI Taxonomy" id="2716417"/>
    <lineage>
        <taxon>Bacteria</taxon>
        <taxon>Bacillati</taxon>
        <taxon>Cyanobacteriota</taxon>
        <taxon>Cyanophyceae</taxon>
        <taxon>Pseudanabaenales</taxon>
        <taxon>Pseudanabaenaceae</taxon>
        <taxon>Tumidithrix</taxon>
        <taxon>Tumidithrix elongata</taxon>
    </lineage>
</organism>
<evidence type="ECO:0000313" key="2">
    <source>
        <dbReference type="EMBL" id="MEE3718017.1"/>
    </source>
</evidence>
<evidence type="ECO:0000256" key="1">
    <source>
        <dbReference type="SAM" id="MobiDB-lite"/>
    </source>
</evidence>
<feature type="region of interest" description="Disordered" evidence="1">
    <location>
        <begin position="39"/>
        <end position="58"/>
    </location>
</feature>
<sequence>MKCPTCAATEIIKNGWYRDRQRYRCKTCGYRFIESPLKKSQKNSKPAPKTVPKETADPDQIAALTQECLRLRQELETQSDRLQRDHQQNTFRLLQSLLTQYRSVQQMIRSNPNLPAQNLIALFTPLDNLMQNWGYIPIGEPWQQVPFNPQHHQGDRPDLTPGEPVYIRFIGYQVPDLSGNVVEQILVPAKVSRTLPAIATGASS</sequence>
<dbReference type="AlphaFoldDB" id="A0AAW9PUT0"/>
<dbReference type="Proteomes" id="UP001333818">
    <property type="component" value="Unassembled WGS sequence"/>
</dbReference>
<protein>
    <submittedName>
        <fullName evidence="2">Uncharacterized protein</fullName>
    </submittedName>
</protein>